<dbReference type="SUPFAM" id="SSF53383">
    <property type="entry name" value="PLP-dependent transferases"/>
    <property type="match status" value="1"/>
</dbReference>
<protein>
    <submittedName>
        <fullName evidence="6">Glutamine-scyllo-inositol transaminase</fullName>
    </submittedName>
</protein>
<sequence length="379" mass="42161">MSSAVSMKTKTKVPLIDLKRQYNGIKEEINIAIQDVLESQAFILGPQVTEFEGLFASHCNTKHAVGVSSGTDALILALKSLGVGDGDEVITTPFTFFATVESICNVGAKPVFADIDHETFNIRPDLIEKSISNKTKAIIPVHLYGQCSDMDQILEIAKKHDLRVIEDSAQSVGAEYKGRKAGSMGDLGCFSFFPSKNLGGMGDGGMVTCNSKKLEELIQMLRIHGGKPKNYHAALGINGRLDTLQASILIKKLGHLDHWCEERRQKASYYTEKMKGLDLVTPKVMDFNKHVFHLYVIRVKERDRLMAHLKTNNIDCAVYYPVPQHLQKCLADLGYKPGDMPETEMAAKETLALPIFPELTQKEQDYVIETVEDFFCTSK</sequence>
<dbReference type="FunFam" id="3.40.640.10:FF:000089">
    <property type="entry name" value="Aminotransferase, DegT/DnrJ/EryC1/StrS family"/>
    <property type="match status" value="1"/>
</dbReference>
<dbReference type="AlphaFoldDB" id="A0A286U152"/>
<dbReference type="InterPro" id="IPR015424">
    <property type="entry name" value="PyrdxlP-dep_Trfase"/>
</dbReference>
<proteinExistence type="inferred from homology"/>
<organism evidence="6 7">
    <name type="scientific">Candidatus Scalindua japonica</name>
    <dbReference type="NCBI Taxonomy" id="1284222"/>
    <lineage>
        <taxon>Bacteria</taxon>
        <taxon>Pseudomonadati</taxon>
        <taxon>Planctomycetota</taxon>
        <taxon>Candidatus Brocadiia</taxon>
        <taxon>Candidatus Brocadiales</taxon>
        <taxon>Candidatus Scalinduaceae</taxon>
        <taxon>Candidatus Scalindua</taxon>
    </lineage>
</organism>
<dbReference type="PANTHER" id="PTHR30244">
    <property type="entry name" value="TRANSAMINASE"/>
    <property type="match status" value="1"/>
</dbReference>
<dbReference type="Gene3D" id="3.90.1150.10">
    <property type="entry name" value="Aspartate Aminotransferase, domain 1"/>
    <property type="match status" value="1"/>
</dbReference>
<dbReference type="CDD" id="cd00616">
    <property type="entry name" value="AHBA_syn"/>
    <property type="match status" value="1"/>
</dbReference>
<dbReference type="Pfam" id="PF01041">
    <property type="entry name" value="DegT_DnrJ_EryC1"/>
    <property type="match status" value="1"/>
</dbReference>
<evidence type="ECO:0000313" key="7">
    <source>
        <dbReference type="Proteomes" id="UP000218542"/>
    </source>
</evidence>
<keyword evidence="1 4" id="KW-0663">Pyridoxal phosphate</keyword>
<feature type="active site" description="Proton acceptor" evidence="3">
    <location>
        <position position="196"/>
    </location>
</feature>
<dbReference type="GO" id="GO:0000271">
    <property type="term" value="P:polysaccharide biosynthetic process"/>
    <property type="evidence" value="ECO:0007669"/>
    <property type="project" value="TreeGrafter"/>
</dbReference>
<dbReference type="InterPro" id="IPR015422">
    <property type="entry name" value="PyrdxlP-dep_Trfase_small"/>
</dbReference>
<dbReference type="PIRSF" id="PIRSF000390">
    <property type="entry name" value="PLP_StrS"/>
    <property type="match status" value="1"/>
</dbReference>
<keyword evidence="7" id="KW-1185">Reference proteome</keyword>
<dbReference type="Proteomes" id="UP000218542">
    <property type="component" value="Unassembled WGS sequence"/>
</dbReference>
<evidence type="ECO:0000256" key="5">
    <source>
        <dbReference type="RuleBase" id="RU004508"/>
    </source>
</evidence>
<name>A0A286U152_9BACT</name>
<accession>A0A286U152</accession>
<evidence type="ECO:0000256" key="3">
    <source>
        <dbReference type="PIRSR" id="PIRSR000390-1"/>
    </source>
</evidence>
<feature type="modified residue" description="N6-(pyridoxal phosphate)lysine" evidence="4">
    <location>
        <position position="196"/>
    </location>
</feature>
<dbReference type="InterPro" id="IPR015421">
    <property type="entry name" value="PyrdxlP-dep_Trfase_major"/>
</dbReference>
<evidence type="ECO:0000313" key="6">
    <source>
        <dbReference type="EMBL" id="GAX61864.1"/>
    </source>
</evidence>
<dbReference type="PANTHER" id="PTHR30244:SF36">
    <property type="entry name" value="3-OXO-GLUCOSE-6-PHOSPHATE:GLUTAMATE AMINOTRANSFERASE"/>
    <property type="match status" value="1"/>
</dbReference>
<reference evidence="7" key="1">
    <citation type="journal article" date="2017" name="Environ. Microbiol. Rep.">
        <title>Genetic Diversity of Marine Anaerobic Ammonium-Oxidizing Bacteria as Revealed by Genomic and Proteomic Analyses of 'Candidatus Scalindua japonica'.</title>
        <authorList>
            <person name="Oshiki M."/>
            <person name="Mizuto K."/>
            <person name="Kimura Z."/>
            <person name="Kindaichi T."/>
            <person name="Satoh H."/>
            <person name="Okabe S."/>
        </authorList>
    </citation>
    <scope>NUCLEOTIDE SEQUENCE [LARGE SCALE GENOMIC DNA]</scope>
    <source>
        <strain evidence="7">husup-a2</strain>
    </source>
</reference>
<comment type="similarity">
    <text evidence="2 5">Belongs to the DegT/DnrJ/EryC1 family.</text>
</comment>
<evidence type="ECO:0000256" key="1">
    <source>
        <dbReference type="ARBA" id="ARBA00022898"/>
    </source>
</evidence>
<dbReference type="Gene3D" id="3.40.640.10">
    <property type="entry name" value="Type I PLP-dependent aspartate aminotransferase-like (Major domain)"/>
    <property type="match status" value="1"/>
</dbReference>
<evidence type="ECO:0000256" key="2">
    <source>
        <dbReference type="ARBA" id="ARBA00037999"/>
    </source>
</evidence>
<dbReference type="InterPro" id="IPR000653">
    <property type="entry name" value="DegT/StrS_aminotransferase"/>
</dbReference>
<evidence type="ECO:0000256" key="4">
    <source>
        <dbReference type="PIRSR" id="PIRSR000390-2"/>
    </source>
</evidence>
<gene>
    <name evidence="6" type="ORF">SCALIN_C28_0066</name>
</gene>
<comment type="caution">
    <text evidence="6">The sequence shown here is derived from an EMBL/GenBank/DDBJ whole genome shotgun (WGS) entry which is preliminary data.</text>
</comment>
<dbReference type="GO" id="GO:0030170">
    <property type="term" value="F:pyridoxal phosphate binding"/>
    <property type="evidence" value="ECO:0007669"/>
    <property type="project" value="UniProtKB-ARBA"/>
</dbReference>
<dbReference type="GO" id="GO:0008483">
    <property type="term" value="F:transaminase activity"/>
    <property type="evidence" value="ECO:0007669"/>
    <property type="project" value="TreeGrafter"/>
</dbReference>
<dbReference type="EMBL" id="BAOS01000028">
    <property type="protein sequence ID" value="GAX61864.1"/>
    <property type="molecule type" value="Genomic_DNA"/>
</dbReference>